<organism evidence="3 4">
    <name type="scientific">Crotalaria pallida</name>
    <name type="common">Smooth rattlebox</name>
    <name type="synonym">Crotalaria striata</name>
    <dbReference type="NCBI Taxonomy" id="3830"/>
    <lineage>
        <taxon>Eukaryota</taxon>
        <taxon>Viridiplantae</taxon>
        <taxon>Streptophyta</taxon>
        <taxon>Embryophyta</taxon>
        <taxon>Tracheophyta</taxon>
        <taxon>Spermatophyta</taxon>
        <taxon>Magnoliopsida</taxon>
        <taxon>eudicotyledons</taxon>
        <taxon>Gunneridae</taxon>
        <taxon>Pentapetalae</taxon>
        <taxon>rosids</taxon>
        <taxon>fabids</taxon>
        <taxon>Fabales</taxon>
        <taxon>Fabaceae</taxon>
        <taxon>Papilionoideae</taxon>
        <taxon>50 kb inversion clade</taxon>
        <taxon>genistoids sensu lato</taxon>
        <taxon>core genistoids</taxon>
        <taxon>Crotalarieae</taxon>
        <taxon>Crotalaria</taxon>
    </lineage>
</organism>
<name>A0AAN9IAR6_CROPI</name>
<feature type="compositionally biased region" description="Basic and acidic residues" evidence="1">
    <location>
        <begin position="1"/>
        <end position="12"/>
    </location>
</feature>
<dbReference type="AlphaFoldDB" id="A0AAN9IAR6"/>
<gene>
    <name evidence="3" type="ORF">RIF29_14927</name>
</gene>
<feature type="region of interest" description="Disordered" evidence="1">
    <location>
        <begin position="1"/>
        <end position="61"/>
    </location>
</feature>
<evidence type="ECO:0000313" key="4">
    <source>
        <dbReference type="Proteomes" id="UP001372338"/>
    </source>
</evidence>
<dbReference type="Pfam" id="PF26133">
    <property type="entry name" value="DUF8039"/>
    <property type="match status" value="1"/>
</dbReference>
<dbReference type="Proteomes" id="UP001372338">
    <property type="component" value="Unassembled WGS sequence"/>
</dbReference>
<evidence type="ECO:0000259" key="2">
    <source>
        <dbReference type="Pfam" id="PF26133"/>
    </source>
</evidence>
<protein>
    <recommendedName>
        <fullName evidence="2">DUF8039 domain-containing protein</fullName>
    </recommendedName>
</protein>
<reference evidence="3 4" key="1">
    <citation type="submission" date="2024-01" db="EMBL/GenBank/DDBJ databases">
        <title>The genomes of 5 underutilized Papilionoideae crops provide insights into root nodulation and disease resistanc.</title>
        <authorList>
            <person name="Yuan L."/>
        </authorList>
    </citation>
    <scope>NUCLEOTIDE SEQUENCE [LARGE SCALE GENOMIC DNA]</scope>
    <source>
        <strain evidence="3">ZHUSHIDOU_FW_LH</strain>
        <tissue evidence="3">Leaf</tissue>
    </source>
</reference>
<comment type="caution">
    <text evidence="3">The sequence shown here is derived from an EMBL/GenBank/DDBJ whole genome shotgun (WGS) entry which is preliminary data.</text>
</comment>
<keyword evidence="4" id="KW-1185">Reference proteome</keyword>
<sequence>MEESSHTEDRSDSLTQSCSSQGTELVGKNDILTTALGRPEHSGRVRTAGKGVGHRQYWGASSSSQSISSIKKMVDAQVHAQVEAQVHAQVEAQVEAKLQARVDAMRAQLMEEVKQMMQSNGLNLVQEAIEPHPTPRSTKGSNNVILEIPNDNDDGGGLQPKDIYNLYVEEPDLHIVARANVYESTTIHSMPIPKGFTNVVVVEVIDGDAEVPHETDEVKTVGEALKSFILWPTPLVKHSSDTGMSKKPIQSQDVAPEEDDELAMPRALSLAFKLKRTERVLQLVVNKVINGLN</sequence>
<accession>A0AAN9IAR6</accession>
<feature type="compositionally biased region" description="Polar residues" evidence="1">
    <location>
        <begin position="13"/>
        <end position="23"/>
    </location>
</feature>
<dbReference type="EMBL" id="JAYWIO010000003">
    <property type="protein sequence ID" value="KAK7273863.1"/>
    <property type="molecule type" value="Genomic_DNA"/>
</dbReference>
<evidence type="ECO:0000256" key="1">
    <source>
        <dbReference type="SAM" id="MobiDB-lite"/>
    </source>
</evidence>
<dbReference type="PANTHER" id="PTHR33018">
    <property type="entry name" value="OS10G0338966 PROTEIN-RELATED"/>
    <property type="match status" value="1"/>
</dbReference>
<feature type="region of interest" description="Disordered" evidence="1">
    <location>
        <begin position="239"/>
        <end position="260"/>
    </location>
</feature>
<evidence type="ECO:0000313" key="3">
    <source>
        <dbReference type="EMBL" id="KAK7273863.1"/>
    </source>
</evidence>
<proteinExistence type="predicted"/>
<dbReference type="PANTHER" id="PTHR33018:SF34">
    <property type="entry name" value="OS02G0472350 PROTEIN"/>
    <property type="match status" value="1"/>
</dbReference>
<feature type="domain" description="DUF8039" evidence="2">
    <location>
        <begin position="170"/>
        <end position="237"/>
    </location>
</feature>
<dbReference type="InterPro" id="IPR058352">
    <property type="entry name" value="DUF8039"/>
</dbReference>